<reference evidence="3" key="1">
    <citation type="submission" date="2015-01" db="EMBL/GenBank/DDBJ databases">
        <title>Transcriptome Assembly of Fopius arisanus.</title>
        <authorList>
            <person name="Geib S."/>
        </authorList>
    </citation>
    <scope>NUCLEOTIDE SEQUENCE</scope>
</reference>
<dbReference type="PRINTS" id="PR00419">
    <property type="entry name" value="ADXRDTASE"/>
</dbReference>
<evidence type="ECO:0000256" key="1">
    <source>
        <dbReference type="SAM" id="SignalP"/>
    </source>
</evidence>
<dbReference type="Gene3D" id="3.50.50.60">
    <property type="entry name" value="FAD/NAD(P)-binding domain"/>
    <property type="match status" value="2"/>
</dbReference>
<dbReference type="InterPro" id="IPR002937">
    <property type="entry name" value="Amino_oxidase"/>
</dbReference>
<dbReference type="GO" id="GO:0046592">
    <property type="term" value="F:polyamine oxidase activity"/>
    <property type="evidence" value="ECO:0007669"/>
    <property type="project" value="TreeGrafter"/>
</dbReference>
<feature type="domain" description="Amine oxidase" evidence="2">
    <location>
        <begin position="34"/>
        <end position="517"/>
    </location>
</feature>
<dbReference type="Gene3D" id="3.90.660.10">
    <property type="match status" value="1"/>
</dbReference>
<feature type="signal peptide" evidence="1">
    <location>
        <begin position="1"/>
        <end position="19"/>
    </location>
</feature>
<dbReference type="SUPFAM" id="SSF54373">
    <property type="entry name" value="FAD-linked reductases, C-terminal domain"/>
    <property type="match status" value="1"/>
</dbReference>
<dbReference type="InterPro" id="IPR050281">
    <property type="entry name" value="Flavin_monoamine_oxidase"/>
</dbReference>
<proteinExistence type="predicted"/>
<keyword evidence="1" id="KW-0732">Signal</keyword>
<dbReference type="Pfam" id="PF01593">
    <property type="entry name" value="Amino_oxidase"/>
    <property type="match status" value="1"/>
</dbReference>
<feature type="chain" id="PRO_5002202344" evidence="1">
    <location>
        <begin position="20"/>
        <end position="530"/>
    </location>
</feature>
<name>A0A0C9RED8_9HYME</name>
<organism evidence="3">
    <name type="scientific">Fopius arisanus</name>
    <dbReference type="NCBI Taxonomy" id="64838"/>
    <lineage>
        <taxon>Eukaryota</taxon>
        <taxon>Metazoa</taxon>
        <taxon>Ecdysozoa</taxon>
        <taxon>Arthropoda</taxon>
        <taxon>Hexapoda</taxon>
        <taxon>Insecta</taxon>
        <taxon>Pterygota</taxon>
        <taxon>Neoptera</taxon>
        <taxon>Endopterygota</taxon>
        <taxon>Hymenoptera</taxon>
        <taxon>Apocrita</taxon>
        <taxon>Ichneumonoidea</taxon>
        <taxon>Braconidae</taxon>
        <taxon>Opiinae</taxon>
        <taxon>Fopius</taxon>
    </lineage>
</organism>
<dbReference type="SUPFAM" id="SSF51905">
    <property type="entry name" value="FAD/NAD(P)-binding domain"/>
    <property type="match status" value="1"/>
</dbReference>
<gene>
    <name evidence="3" type="primary">Paox_2</name>
    <name evidence="3" type="ORF">g.15967</name>
</gene>
<dbReference type="AlphaFoldDB" id="A0A0C9RED8"/>
<protein>
    <submittedName>
        <fullName evidence="3">Paox_2 protein</fullName>
    </submittedName>
</protein>
<dbReference type="PANTHER" id="PTHR10742:SF398">
    <property type="entry name" value="AMINE OXIDASE DOMAIN-CONTAINING PROTEIN-RELATED"/>
    <property type="match status" value="1"/>
</dbReference>
<accession>A0A0C9RED8</accession>
<evidence type="ECO:0000313" key="3">
    <source>
        <dbReference type="EMBL" id="JAG75078.1"/>
    </source>
</evidence>
<evidence type="ECO:0000259" key="2">
    <source>
        <dbReference type="Pfam" id="PF01593"/>
    </source>
</evidence>
<sequence>MSGKMRNLLFLLCVTKVLSSDESPSVIIIGAGSSGIAAASKLLQNGVHDVTILEAENRIGGRVYSTRIGEYMIDMGGQWVHGEKGNVVYEMAWPLDLLSHRGGPNDRSIFYNMAFTTIAKTIGSEDVAAQMIRDTWEPFKLFGTAGDKVDSAMTQEITKYYFNITEEWLGIDDLKSGSVGEYLDMKLNEYFATHKNIPEHLKKPLTNVFHRERMAFEGAEDLYQVSAKAARDFIVDGDFLINWKEKVYGTILDVLMKRYPNPEEELPIMNKTLLNKKVSRIEYEADGPVKVKTSDGDEYAADYVIFTPSLGVLKANHKNLFQPHLSARKIRAIESLGIGHVGKIYLFYDDPWWTKDLDTTYRCILWSEDDEKTLKSDPERRWMLSVYSVNRIEWKPKVICLWLTGPNIREMEMLPEELVRNQSLWLVNKFFGKSYNLTEPTEMKRTHWNSNENFLGTYSWMSLDAQRNNATALDLAEPIMRSNDKPAVMFAGEATSDFYSTVHGAISSGWREAERIIQVFETYRNRETKI</sequence>
<dbReference type="InterPro" id="IPR036188">
    <property type="entry name" value="FAD/NAD-bd_sf"/>
</dbReference>
<dbReference type="PANTHER" id="PTHR10742">
    <property type="entry name" value="FLAVIN MONOAMINE OXIDASE"/>
    <property type="match status" value="1"/>
</dbReference>
<dbReference type="EMBL" id="GBYB01005311">
    <property type="protein sequence ID" value="JAG75078.1"/>
    <property type="molecule type" value="Transcribed_RNA"/>
</dbReference>